<feature type="compositionally biased region" description="Gly residues" evidence="1">
    <location>
        <begin position="62"/>
        <end position="71"/>
    </location>
</feature>
<dbReference type="Proteomes" id="UP001220010">
    <property type="component" value="Unassembled WGS sequence"/>
</dbReference>
<dbReference type="RefSeq" id="WP_316966443.1">
    <property type="nucleotide sequence ID" value="NZ_JARFPK010000017.1"/>
</dbReference>
<evidence type="ECO:0000256" key="1">
    <source>
        <dbReference type="SAM" id="MobiDB-lite"/>
    </source>
</evidence>
<organism evidence="2 3">
    <name type="scientific">Candidatus Methanocrinis natronophilus</name>
    <dbReference type="NCBI Taxonomy" id="3033396"/>
    <lineage>
        <taxon>Archaea</taxon>
        <taxon>Methanobacteriati</taxon>
        <taxon>Methanobacteriota</taxon>
        <taxon>Stenosarchaea group</taxon>
        <taxon>Methanomicrobia</taxon>
        <taxon>Methanotrichales</taxon>
        <taxon>Methanotrichaceae</taxon>
        <taxon>Methanocrinis</taxon>
    </lineage>
</organism>
<feature type="compositionally biased region" description="Low complexity" evidence="1">
    <location>
        <begin position="72"/>
        <end position="81"/>
    </location>
</feature>
<accession>A0ABT5X7M6</accession>
<dbReference type="EMBL" id="JARFPK010000017">
    <property type="protein sequence ID" value="MDF0590695.1"/>
    <property type="molecule type" value="Genomic_DNA"/>
</dbReference>
<name>A0ABT5X7M6_9EURY</name>
<proteinExistence type="predicted"/>
<gene>
    <name evidence="2" type="ORF">P0O15_05840</name>
</gene>
<evidence type="ECO:0000313" key="3">
    <source>
        <dbReference type="Proteomes" id="UP001220010"/>
    </source>
</evidence>
<feature type="region of interest" description="Disordered" evidence="1">
    <location>
        <begin position="59"/>
        <end position="85"/>
    </location>
</feature>
<protein>
    <recommendedName>
        <fullName evidence="4">Peptidase C39-like domain-containing protein</fullName>
    </recommendedName>
</protein>
<sequence length="538" mass="58141">MGSCCLFRRSLAIVAVATFFFLPASGDERGFNWTLSFGDLFDQDLDGISRSDLILMRVPPGKGDGPGGPAAGGPAPAGGDPRLLGRSGGCDPSDPCLAFATPAGWRAEVAGEFNEGNLTLAGACASAYIGWFEDSGIDPEGVLRQVVRGYRAGSLRFSVLTAEPGDPVTIDGQSSSTLNVYYRYGGQESKKRLAAWASPISGRFFYASFWSCPDEWDENLASFTAFLESFKDGGSYDFVVLEPRRPALDGWGTLLSLTLQSYHFSGCYDRENPVVEVKVAMKSRREGERVDEVASEEVLSLIRGAQVPADVQALQEFLVDRGYGVAILRRGGDFWPVVQGPEGRWQAVSIARSGQGGGLGSLVDLDEAYWYRGLVVDYPEDRIENRSFEGLKIEKDCDPPFMVDLLPASEVNLTWILGLRDLLDRHSYVPGGSDPEPFHRAQICWALLEREGYDALMVTGYEGHPLDTGMWVAVRHPGGGGHLAVAPSSCGDGGLGEIVSGAEYLRGIAYETSLQFSCLHPDKGLSIDPETVRTPAMG</sequence>
<evidence type="ECO:0000313" key="2">
    <source>
        <dbReference type="EMBL" id="MDF0590695.1"/>
    </source>
</evidence>
<keyword evidence="3" id="KW-1185">Reference proteome</keyword>
<reference evidence="2 3" key="1">
    <citation type="submission" date="2023-03" db="EMBL/GenBank/DDBJ databases">
        <title>WGS of Methanotrichaceae archaeon Mx.</title>
        <authorList>
            <person name="Sorokin D.Y."/>
            <person name="Merkel A.Y."/>
        </authorList>
    </citation>
    <scope>NUCLEOTIDE SEQUENCE [LARGE SCALE GENOMIC DNA]</scope>
    <source>
        <strain evidence="2 3">Mx</strain>
    </source>
</reference>
<comment type="caution">
    <text evidence="2">The sequence shown here is derived from an EMBL/GenBank/DDBJ whole genome shotgun (WGS) entry which is preliminary data.</text>
</comment>
<evidence type="ECO:0008006" key="4">
    <source>
        <dbReference type="Google" id="ProtNLM"/>
    </source>
</evidence>